<sequence>MVHIDGQGYKRVSYDIGLTMRLLQGVKELNERTTEVYTGNGLAEGDVVAFEDTNHVTRSTYQDSRNAIGVVTGKSEIRISKSETPNQNKFGTGQANSNDQNSNIETVRVAFSGRTQIKVTEENGEIKAGDRLTVSKTLPGYAMKMTESGQSIGIALESSAAGTDKILVFVNLGYQRIDVAVNASGDKMVYDKDIDMSGFSLLNVKAIASLSGKWAIAEDGTITATKVVADEIETKKLKIAGAETSTVGRATIVAGAQELVVENENVTEKSTVLITFRGNVAGPWWVAEQQAGWFKIKVSQPPSVDVGFDYWIVETDLASAEASASQQEPLTSPTSSEPAAEESNASNEPEPLTPNQPAEAGGTPVVEPDGFTTGQAGQAEEPAVEEAPAGEEPAASEPSPNP</sequence>
<feature type="region of interest" description="Disordered" evidence="1">
    <location>
        <begin position="321"/>
        <end position="402"/>
    </location>
</feature>
<reference evidence="2 3" key="1">
    <citation type="journal article" date="2016" name="Nat. Commun.">
        <title>Thousands of microbial genomes shed light on interconnected biogeochemical processes in an aquifer system.</title>
        <authorList>
            <person name="Anantharaman K."/>
            <person name="Brown C.T."/>
            <person name="Hug L.A."/>
            <person name="Sharon I."/>
            <person name="Castelle C.J."/>
            <person name="Probst A.J."/>
            <person name="Thomas B.C."/>
            <person name="Singh A."/>
            <person name="Wilkins M.J."/>
            <person name="Karaoz U."/>
            <person name="Brodie E.L."/>
            <person name="Williams K.H."/>
            <person name="Hubbard S.S."/>
            <person name="Banfield J.F."/>
        </authorList>
    </citation>
    <scope>NUCLEOTIDE SEQUENCE [LARGE SCALE GENOMIC DNA]</scope>
</reference>
<feature type="compositionally biased region" description="Low complexity" evidence="1">
    <location>
        <begin position="321"/>
        <end position="350"/>
    </location>
</feature>
<evidence type="ECO:0000256" key="1">
    <source>
        <dbReference type="SAM" id="MobiDB-lite"/>
    </source>
</evidence>
<gene>
    <name evidence="2" type="ORF">A2720_00335</name>
</gene>
<dbReference type="EMBL" id="MFEL01000014">
    <property type="protein sequence ID" value="OGE80898.1"/>
    <property type="molecule type" value="Genomic_DNA"/>
</dbReference>
<feature type="compositionally biased region" description="Low complexity" evidence="1">
    <location>
        <begin position="375"/>
        <end position="402"/>
    </location>
</feature>
<protein>
    <submittedName>
        <fullName evidence="2">Uncharacterized protein</fullName>
    </submittedName>
</protein>
<evidence type="ECO:0000313" key="3">
    <source>
        <dbReference type="Proteomes" id="UP000178892"/>
    </source>
</evidence>
<evidence type="ECO:0000313" key="2">
    <source>
        <dbReference type="EMBL" id="OGE80898.1"/>
    </source>
</evidence>
<accession>A0A1F5NTD7</accession>
<proteinExistence type="predicted"/>
<dbReference type="Proteomes" id="UP000178892">
    <property type="component" value="Unassembled WGS sequence"/>
</dbReference>
<comment type="caution">
    <text evidence="2">The sequence shown here is derived from an EMBL/GenBank/DDBJ whole genome shotgun (WGS) entry which is preliminary data.</text>
</comment>
<dbReference type="AlphaFoldDB" id="A0A1F5NTD7"/>
<organism evidence="2 3">
    <name type="scientific">Candidatus Doudnabacteria bacterium RIFCSPHIGHO2_01_FULL_46_24</name>
    <dbReference type="NCBI Taxonomy" id="1817825"/>
    <lineage>
        <taxon>Bacteria</taxon>
        <taxon>Candidatus Doudnaibacteriota</taxon>
    </lineage>
</organism>
<feature type="region of interest" description="Disordered" evidence="1">
    <location>
        <begin position="82"/>
        <end position="102"/>
    </location>
</feature>
<name>A0A1F5NTD7_9BACT</name>